<evidence type="ECO:0000256" key="5">
    <source>
        <dbReference type="ARBA" id="ARBA00023136"/>
    </source>
</evidence>
<dbReference type="Proteomes" id="UP000307378">
    <property type="component" value="Unassembled WGS sequence"/>
</dbReference>
<feature type="transmembrane region" description="Helical" evidence="6">
    <location>
        <begin position="66"/>
        <end position="84"/>
    </location>
</feature>
<keyword evidence="2" id="KW-1003">Cell membrane</keyword>
<dbReference type="GO" id="GO:0022857">
    <property type="term" value="F:transmembrane transporter activity"/>
    <property type="evidence" value="ECO:0007669"/>
    <property type="project" value="InterPro"/>
</dbReference>
<proteinExistence type="predicted"/>
<dbReference type="SUPFAM" id="SSF103473">
    <property type="entry name" value="MFS general substrate transporter"/>
    <property type="match status" value="1"/>
</dbReference>
<evidence type="ECO:0000313" key="8">
    <source>
        <dbReference type="Proteomes" id="UP000307378"/>
    </source>
</evidence>
<evidence type="ECO:0000256" key="6">
    <source>
        <dbReference type="SAM" id="Phobius"/>
    </source>
</evidence>
<evidence type="ECO:0000313" key="7">
    <source>
        <dbReference type="EMBL" id="THV38053.1"/>
    </source>
</evidence>
<feature type="transmembrane region" description="Helical" evidence="6">
    <location>
        <begin position="183"/>
        <end position="202"/>
    </location>
</feature>
<feature type="transmembrane region" description="Helical" evidence="6">
    <location>
        <begin position="290"/>
        <end position="307"/>
    </location>
</feature>
<comment type="subcellular location">
    <subcellularLocation>
        <location evidence="1">Cell membrane</location>
        <topology evidence="1">Multi-pass membrane protein</topology>
    </subcellularLocation>
</comment>
<feature type="transmembrane region" description="Helical" evidence="6">
    <location>
        <begin position="413"/>
        <end position="433"/>
    </location>
</feature>
<dbReference type="PANTHER" id="PTHR23513">
    <property type="entry name" value="INTEGRAL MEMBRANE EFFLUX PROTEIN-RELATED"/>
    <property type="match status" value="1"/>
</dbReference>
<comment type="caution">
    <text evidence="7">The sequence shown here is derived from an EMBL/GenBank/DDBJ whole genome shotgun (WGS) entry which is preliminary data.</text>
</comment>
<sequence>MRAAHAGARLRLLPESSPVNQHVPPKPPLGPSFHRLLASSGLANLADGIGIVAWPWLASLITRDPLAIALVGVAQKLPWFLFALPSGVITDRFDRRRLVIAMDVLRFLVLIMLSVAMLMPGMLPEVPVDEFPATLLYGLLLISALVVGFAEVLRDNSAVTLLPAIVPHARLETANGRMGSVEMVMNMMIGPPLAGLVIGLALPLAFGLYGLAFACAGLLVLSIRGNFRSQRPEARHWISEIREGTAYLFARPLLRDLAIGLGGLNAIEVMLLTGQLLYAQEVMGLSSAGYGVLLRGLAAGGLVGGLLGESIIRRFGASACLRATIVGCLTWALVILVMPRPVFVWAALMLSSLTGMVWNIITMSLRQRLIPPHLLGRINSVYRFFGLGTMPLGMLMAGASVSLTEAFLPRSQALAMPFVLGAVLSLLLLAGIWTRVSPKALAAFQAG</sequence>
<feature type="transmembrane region" description="Helical" evidence="6">
    <location>
        <begin position="104"/>
        <end position="123"/>
    </location>
</feature>
<feature type="transmembrane region" description="Helical" evidence="6">
    <location>
        <begin position="381"/>
        <end position="401"/>
    </location>
</feature>
<feature type="transmembrane region" description="Helical" evidence="6">
    <location>
        <begin position="135"/>
        <end position="153"/>
    </location>
</feature>
<evidence type="ECO:0000256" key="4">
    <source>
        <dbReference type="ARBA" id="ARBA00022989"/>
    </source>
</evidence>
<dbReference type="PANTHER" id="PTHR23513:SF6">
    <property type="entry name" value="MAJOR FACILITATOR SUPERFAMILY ASSOCIATED DOMAIN-CONTAINING PROTEIN"/>
    <property type="match status" value="1"/>
</dbReference>
<gene>
    <name evidence="7" type="ORF">FAA86_04410</name>
</gene>
<protein>
    <submittedName>
        <fullName evidence="7">MFS transporter</fullName>
    </submittedName>
</protein>
<keyword evidence="4 6" id="KW-1133">Transmembrane helix</keyword>
<organism evidence="7 8">
    <name type="scientific">Rhizobium rosettiformans W3</name>
    <dbReference type="NCBI Taxonomy" id="538378"/>
    <lineage>
        <taxon>Bacteria</taxon>
        <taxon>Pseudomonadati</taxon>
        <taxon>Pseudomonadota</taxon>
        <taxon>Alphaproteobacteria</taxon>
        <taxon>Hyphomicrobiales</taxon>
        <taxon>Rhizobiaceae</taxon>
        <taxon>Rhizobium/Agrobacterium group</taxon>
        <taxon>Rhizobium</taxon>
    </lineage>
</organism>
<feature type="transmembrane region" description="Helical" evidence="6">
    <location>
        <begin position="36"/>
        <end position="54"/>
    </location>
</feature>
<feature type="transmembrane region" description="Helical" evidence="6">
    <location>
        <begin position="319"/>
        <end position="337"/>
    </location>
</feature>
<dbReference type="AlphaFoldDB" id="A0A4S8Q1Q5"/>
<keyword evidence="5 6" id="KW-0472">Membrane</keyword>
<accession>A0A4S8Q1Q5</accession>
<feature type="transmembrane region" description="Helical" evidence="6">
    <location>
        <begin position="208"/>
        <end position="227"/>
    </location>
</feature>
<dbReference type="CDD" id="cd06173">
    <property type="entry name" value="MFS_MefA_like"/>
    <property type="match status" value="1"/>
</dbReference>
<feature type="transmembrane region" description="Helical" evidence="6">
    <location>
        <begin position="343"/>
        <end position="361"/>
    </location>
</feature>
<dbReference type="GO" id="GO:0005886">
    <property type="term" value="C:plasma membrane"/>
    <property type="evidence" value="ECO:0007669"/>
    <property type="project" value="UniProtKB-SubCell"/>
</dbReference>
<dbReference type="InterPro" id="IPR011701">
    <property type="entry name" value="MFS"/>
</dbReference>
<evidence type="ECO:0000256" key="1">
    <source>
        <dbReference type="ARBA" id="ARBA00004651"/>
    </source>
</evidence>
<dbReference type="Pfam" id="PF07690">
    <property type="entry name" value="MFS_1"/>
    <property type="match status" value="1"/>
</dbReference>
<dbReference type="Gene3D" id="1.20.1250.20">
    <property type="entry name" value="MFS general substrate transporter like domains"/>
    <property type="match status" value="1"/>
</dbReference>
<reference evidence="7 8" key="1">
    <citation type="submission" date="2019-04" db="EMBL/GenBank/DDBJ databases">
        <title>genome sequence of strain W3.</title>
        <authorList>
            <person name="Gao J."/>
            <person name="Sun J."/>
        </authorList>
    </citation>
    <scope>NUCLEOTIDE SEQUENCE [LARGE SCALE GENOMIC DNA]</scope>
    <source>
        <strain evidence="7 8">W3</strain>
    </source>
</reference>
<dbReference type="InterPro" id="IPR036259">
    <property type="entry name" value="MFS_trans_sf"/>
</dbReference>
<dbReference type="EMBL" id="STGU01000002">
    <property type="protein sequence ID" value="THV38053.1"/>
    <property type="molecule type" value="Genomic_DNA"/>
</dbReference>
<keyword evidence="3 6" id="KW-0812">Transmembrane</keyword>
<name>A0A4S8Q1Q5_9HYPH</name>
<evidence type="ECO:0000256" key="3">
    <source>
        <dbReference type="ARBA" id="ARBA00022692"/>
    </source>
</evidence>
<feature type="transmembrane region" description="Helical" evidence="6">
    <location>
        <begin position="257"/>
        <end position="278"/>
    </location>
</feature>
<evidence type="ECO:0000256" key="2">
    <source>
        <dbReference type="ARBA" id="ARBA00022475"/>
    </source>
</evidence>